<accession>A0A1S8CXN3</accession>
<dbReference type="EMBL" id="MLCN01000007">
    <property type="protein sequence ID" value="ONG41795.1"/>
    <property type="molecule type" value="Genomic_DNA"/>
</dbReference>
<dbReference type="RefSeq" id="WP_076877165.1">
    <property type="nucleotide sequence ID" value="NZ_MLCN01000007.1"/>
</dbReference>
<comment type="caution">
    <text evidence="2">The sequence shown here is derived from an EMBL/GenBank/DDBJ whole genome shotgun (WGS) entry which is preliminary data.</text>
</comment>
<proteinExistence type="predicted"/>
<dbReference type="Proteomes" id="UP000192132">
    <property type="component" value="Unassembled WGS sequence"/>
</dbReference>
<name>A0A1S8CXN3_9GAMM</name>
<evidence type="ECO:0000256" key="1">
    <source>
        <dbReference type="SAM" id="MobiDB-lite"/>
    </source>
</evidence>
<keyword evidence="3" id="KW-1185">Reference proteome</keyword>
<reference evidence="2 3" key="1">
    <citation type="submission" date="2016-10" db="EMBL/GenBank/DDBJ databases">
        <title>Draft Genome sequence of Alkanindiges sp. strain H1.</title>
        <authorList>
            <person name="Subhash Y."/>
            <person name="Lee S."/>
        </authorList>
    </citation>
    <scope>NUCLEOTIDE SEQUENCE [LARGE SCALE GENOMIC DNA]</scope>
    <source>
        <strain evidence="2 3">H1</strain>
    </source>
</reference>
<evidence type="ECO:0000313" key="3">
    <source>
        <dbReference type="Proteomes" id="UP000192132"/>
    </source>
</evidence>
<dbReference type="AlphaFoldDB" id="A0A1S8CXN3"/>
<organism evidence="2 3">
    <name type="scientific">Alkanindiges hydrocarboniclasticus</name>
    <dbReference type="NCBI Taxonomy" id="1907941"/>
    <lineage>
        <taxon>Bacteria</taxon>
        <taxon>Pseudomonadati</taxon>
        <taxon>Pseudomonadota</taxon>
        <taxon>Gammaproteobacteria</taxon>
        <taxon>Moraxellales</taxon>
        <taxon>Moraxellaceae</taxon>
        <taxon>Alkanindiges</taxon>
    </lineage>
</organism>
<feature type="region of interest" description="Disordered" evidence="1">
    <location>
        <begin position="44"/>
        <end position="85"/>
    </location>
</feature>
<feature type="compositionally biased region" description="Polar residues" evidence="1">
    <location>
        <begin position="50"/>
        <end position="59"/>
    </location>
</feature>
<protein>
    <submittedName>
        <fullName evidence="2">Uncharacterized protein</fullName>
    </submittedName>
</protein>
<sequence length="127" mass="14896">MKNLHPRLCLSCKCSFIPLPQHPDQKFCSKIKCQKDRKNRTTLFKRKTDSAYSENQANANKRWRQKNPDYQRNYRKNKKKGYDNIDSSKNNVLINFPILSGTYQLTVIESTEKMAVLIVKLELISIS</sequence>
<gene>
    <name evidence="2" type="ORF">BKE30_02865</name>
</gene>
<evidence type="ECO:0000313" key="2">
    <source>
        <dbReference type="EMBL" id="ONG41795.1"/>
    </source>
</evidence>
<dbReference type="OrthoDB" id="8563863at2"/>
<dbReference type="STRING" id="1907941.BKE30_02865"/>